<organism evidence="6 7">
    <name type="scientific">Rhizoclosmatium globosum</name>
    <dbReference type="NCBI Taxonomy" id="329046"/>
    <lineage>
        <taxon>Eukaryota</taxon>
        <taxon>Fungi</taxon>
        <taxon>Fungi incertae sedis</taxon>
        <taxon>Chytridiomycota</taxon>
        <taxon>Chytridiomycota incertae sedis</taxon>
        <taxon>Chytridiomycetes</taxon>
        <taxon>Chytridiales</taxon>
        <taxon>Chytriomycetaceae</taxon>
        <taxon>Rhizoclosmatium</taxon>
    </lineage>
</organism>
<dbReference type="InterPro" id="IPR022790">
    <property type="entry name" value="GH26_dom"/>
</dbReference>
<reference evidence="6 7" key="1">
    <citation type="submission" date="2016-07" db="EMBL/GenBank/DDBJ databases">
        <title>Pervasive Adenine N6-methylation of Active Genes in Fungi.</title>
        <authorList>
            <consortium name="DOE Joint Genome Institute"/>
            <person name="Mondo S.J."/>
            <person name="Dannebaum R.O."/>
            <person name="Kuo R.C."/>
            <person name="Labutti K."/>
            <person name="Haridas S."/>
            <person name="Kuo A."/>
            <person name="Salamov A."/>
            <person name="Ahrendt S.R."/>
            <person name="Lipzen A."/>
            <person name="Sullivan W."/>
            <person name="Andreopoulos W.B."/>
            <person name="Clum A."/>
            <person name="Lindquist E."/>
            <person name="Daum C."/>
            <person name="Ramamoorthy G.K."/>
            <person name="Gryganskyi A."/>
            <person name="Culley D."/>
            <person name="Magnuson J.K."/>
            <person name="James T.Y."/>
            <person name="O'Malley M.A."/>
            <person name="Stajich J.E."/>
            <person name="Spatafora J.W."/>
            <person name="Visel A."/>
            <person name="Grigoriev I.V."/>
        </authorList>
    </citation>
    <scope>NUCLEOTIDE SEQUENCE [LARGE SCALE GENOMIC DNA]</scope>
    <source>
        <strain evidence="6 7">JEL800</strain>
    </source>
</reference>
<evidence type="ECO:0000313" key="6">
    <source>
        <dbReference type="EMBL" id="ORY39986.1"/>
    </source>
</evidence>
<evidence type="ECO:0000256" key="3">
    <source>
        <dbReference type="ARBA" id="ARBA00023295"/>
    </source>
</evidence>
<keyword evidence="2 4" id="KW-0378">Hydrolase</keyword>
<dbReference type="GO" id="GO:0016985">
    <property type="term" value="F:mannan endo-1,4-beta-mannosidase activity"/>
    <property type="evidence" value="ECO:0007669"/>
    <property type="project" value="InterPro"/>
</dbReference>
<dbReference type="GO" id="GO:0006080">
    <property type="term" value="P:substituted mannan metabolic process"/>
    <property type="evidence" value="ECO:0007669"/>
    <property type="project" value="InterPro"/>
</dbReference>
<evidence type="ECO:0000256" key="2">
    <source>
        <dbReference type="ARBA" id="ARBA00022801"/>
    </source>
</evidence>
<keyword evidence="3 4" id="KW-0326">Glycosidase</keyword>
<evidence type="ECO:0000256" key="1">
    <source>
        <dbReference type="ARBA" id="ARBA00007754"/>
    </source>
</evidence>
<dbReference type="Pfam" id="PF02156">
    <property type="entry name" value="Glyco_hydro_26"/>
    <property type="match status" value="1"/>
</dbReference>
<evidence type="ECO:0000313" key="7">
    <source>
        <dbReference type="Proteomes" id="UP000193642"/>
    </source>
</evidence>
<protein>
    <submittedName>
        <fullName evidence="6">Glycoside hydrolase</fullName>
    </submittedName>
</protein>
<gene>
    <name evidence="6" type="ORF">BCR33DRAFT_699727</name>
</gene>
<dbReference type="InterPro" id="IPR017853">
    <property type="entry name" value="GH"/>
</dbReference>
<dbReference type="PROSITE" id="PS51764">
    <property type="entry name" value="GH26"/>
    <property type="match status" value="1"/>
</dbReference>
<comment type="caution">
    <text evidence="6">The sequence shown here is derived from an EMBL/GenBank/DDBJ whole genome shotgun (WGS) entry which is preliminary data.</text>
</comment>
<dbReference type="PANTHER" id="PTHR40079">
    <property type="entry name" value="MANNAN ENDO-1,4-BETA-MANNOSIDASE E-RELATED"/>
    <property type="match status" value="1"/>
</dbReference>
<dbReference type="SUPFAM" id="SSF51445">
    <property type="entry name" value="(Trans)glycosidases"/>
    <property type="match status" value="1"/>
</dbReference>
<feature type="domain" description="GH26" evidence="5">
    <location>
        <begin position="1"/>
        <end position="231"/>
    </location>
</feature>
<dbReference type="OrthoDB" id="428177at2759"/>
<feature type="active site" description="Proton donor" evidence="4">
    <location>
        <position position="53"/>
    </location>
</feature>
<dbReference type="Gene3D" id="3.20.20.80">
    <property type="entry name" value="Glycosidases"/>
    <property type="match status" value="1"/>
</dbReference>
<sequence length="340" mass="37795">MKIFDDGTDAAIFLTIYPNSINVEDKDIQALATQCQSITNTTGRNLFIRFAPEMNGHWFPYSGDTAAYIALWRKVYTAINAVAPTVAMVWSPNTDTSDGQFPYAPYWPGEDYVDWVGLSLYWKGYENNYPLSFMVNSLCPSDYTAQMMDSQGPQGSKTSFYQEYAVKYNKPFVISEGGGAFQIAKSLNGVRSEIDAGPGRTAMVMSFWSSNIFNPAFLAKYPKFKMAISFEIWKKEAEQAYMTERDFRIIGDDATAAAFHSEIQKLDTAGVVIWGQKPKPTTTTTTAVAAVSPTFSIVVTQVPPNKNVATEKTSNSSTKNIVSAMLLLFITLLLKEMIHN</sequence>
<keyword evidence="7" id="KW-1185">Reference proteome</keyword>
<name>A0A1Y2BZ31_9FUNG</name>
<dbReference type="PANTHER" id="PTHR40079:SF4">
    <property type="entry name" value="GH26 DOMAIN-CONTAINING PROTEIN-RELATED"/>
    <property type="match status" value="1"/>
</dbReference>
<dbReference type="InterPro" id="IPR000805">
    <property type="entry name" value="Glyco_hydro_26"/>
</dbReference>
<dbReference type="STRING" id="329046.A0A1Y2BZ31"/>
<dbReference type="Proteomes" id="UP000193642">
    <property type="component" value="Unassembled WGS sequence"/>
</dbReference>
<feature type="active site" description="Nucleophile" evidence="4">
    <location>
        <position position="176"/>
    </location>
</feature>
<proteinExistence type="inferred from homology"/>
<comment type="similarity">
    <text evidence="1 4">Belongs to the glycosyl hydrolase 26 family.</text>
</comment>
<evidence type="ECO:0000256" key="4">
    <source>
        <dbReference type="PROSITE-ProRule" id="PRU01100"/>
    </source>
</evidence>
<evidence type="ECO:0000259" key="5">
    <source>
        <dbReference type="PROSITE" id="PS51764"/>
    </source>
</evidence>
<dbReference type="EMBL" id="MCGO01000037">
    <property type="protein sequence ID" value="ORY39986.1"/>
    <property type="molecule type" value="Genomic_DNA"/>
</dbReference>
<accession>A0A1Y2BZ31</accession>
<dbReference type="AlphaFoldDB" id="A0A1Y2BZ31"/>